<name>A0A840EAT1_9BACT</name>
<dbReference type="InterPro" id="IPR043746">
    <property type="entry name" value="DUF5691"/>
</dbReference>
<dbReference type="EMBL" id="JACIFF010000009">
    <property type="protein sequence ID" value="MBB4080655.1"/>
    <property type="molecule type" value="Genomic_DNA"/>
</dbReference>
<dbReference type="Proteomes" id="UP000576209">
    <property type="component" value="Unassembled WGS sequence"/>
</dbReference>
<organism evidence="1 2">
    <name type="scientific">Neolewinella aquimaris</name>
    <dbReference type="NCBI Taxonomy" id="1835722"/>
    <lineage>
        <taxon>Bacteria</taxon>
        <taxon>Pseudomonadati</taxon>
        <taxon>Bacteroidota</taxon>
        <taxon>Saprospiria</taxon>
        <taxon>Saprospirales</taxon>
        <taxon>Lewinellaceae</taxon>
        <taxon>Neolewinella</taxon>
    </lineage>
</organism>
<accession>A0A840EAT1</accession>
<evidence type="ECO:0000313" key="1">
    <source>
        <dbReference type="EMBL" id="MBB4080655.1"/>
    </source>
</evidence>
<gene>
    <name evidence="1" type="ORF">GGR28_003290</name>
</gene>
<proteinExistence type="predicted"/>
<evidence type="ECO:0000313" key="2">
    <source>
        <dbReference type="Proteomes" id="UP000576209"/>
    </source>
</evidence>
<dbReference type="RefSeq" id="WP_183496883.1">
    <property type="nucleotide sequence ID" value="NZ_JACIFF010000009.1"/>
</dbReference>
<dbReference type="Pfam" id="PF18944">
    <property type="entry name" value="DUF5691"/>
    <property type="match status" value="1"/>
</dbReference>
<protein>
    <submittedName>
        <fullName evidence="1">Uncharacterized protein</fullName>
    </submittedName>
</protein>
<comment type="caution">
    <text evidence="1">The sequence shown here is derived from an EMBL/GenBank/DDBJ whole genome shotgun (WGS) entry which is preliminary data.</text>
</comment>
<sequence>MPVPPPPYTDLLHAVTLGTARRGLSAEVSDWIDELGATDPTADEAERLLAALAIRERIERLQPQQTLLVTGGSDAVAEESRTAPGAKLARGLQLILGGTYSELLDEGVDLVLERDTYVPAPLLPALLLRAAALVNDDFNRAKKYVRAGGMRGTWLAAQNPEWEGLVPGYDFQKAWRIVDQPAQRANLLARWRSVDANAAREALAKIWSGQSPRNQKVLLEGMRVNLTAADHSWLLEQLAPKRKGVRRTLTELLAAAGEESTMEDLDRLATEIIGPRGDIRQAVSTEEAREVLERYGGVKTPQTVDQWLLEIMPPRTWEKLTSMKPATFWLSLKPLQLRAVGRAIVAFPDLDEKVVFVDFLLREHQVKFPADLAVELIRQLPEATFERLYGKLLTDQSDALRLRGMPRLLALSRRSHWSERLSKAMINRLLDDLRSRQLDYATQRDLGLHWKLATPLLHPDIFPWLRQQLHAATERYDAFGKLATAMLQTTAFRRELRRS</sequence>
<dbReference type="AlphaFoldDB" id="A0A840EAT1"/>
<keyword evidence="2" id="KW-1185">Reference proteome</keyword>
<reference evidence="1 2" key="1">
    <citation type="submission" date="2020-08" db="EMBL/GenBank/DDBJ databases">
        <title>Genomic Encyclopedia of Type Strains, Phase IV (KMG-IV): sequencing the most valuable type-strain genomes for metagenomic binning, comparative biology and taxonomic classification.</title>
        <authorList>
            <person name="Goeker M."/>
        </authorList>
    </citation>
    <scope>NUCLEOTIDE SEQUENCE [LARGE SCALE GENOMIC DNA]</scope>
    <source>
        <strain evidence="1 2">DSM 105137</strain>
    </source>
</reference>